<dbReference type="SMART" id="SM00382">
    <property type="entry name" value="AAA"/>
    <property type="match status" value="1"/>
</dbReference>
<dbReference type="InterPro" id="IPR025943">
    <property type="entry name" value="Sigma_54_int_dom_ATP-bd_2"/>
</dbReference>
<dbReference type="Pfam" id="PF02954">
    <property type="entry name" value="HTH_8"/>
    <property type="match status" value="1"/>
</dbReference>
<evidence type="ECO:0000256" key="12">
    <source>
        <dbReference type="SAM" id="MobiDB-lite"/>
    </source>
</evidence>
<dbReference type="Gene3D" id="3.40.50.2300">
    <property type="match status" value="1"/>
</dbReference>
<dbReference type="PROSITE" id="PS00676">
    <property type="entry name" value="SIGMA54_INTERACT_2"/>
    <property type="match status" value="1"/>
</dbReference>
<evidence type="ECO:0000256" key="7">
    <source>
        <dbReference type="ARBA" id="ARBA00023015"/>
    </source>
</evidence>
<evidence type="ECO:0000256" key="1">
    <source>
        <dbReference type="ARBA" id="ARBA00004496"/>
    </source>
</evidence>
<dbReference type="Pfam" id="PF00072">
    <property type="entry name" value="Response_reg"/>
    <property type="match status" value="1"/>
</dbReference>
<evidence type="ECO:0000256" key="2">
    <source>
        <dbReference type="ARBA" id="ARBA00022490"/>
    </source>
</evidence>
<feature type="domain" description="Response regulatory" evidence="14">
    <location>
        <begin position="4"/>
        <end position="118"/>
    </location>
</feature>
<proteinExistence type="predicted"/>
<accession>A0A7I9VM86</accession>
<evidence type="ECO:0000256" key="4">
    <source>
        <dbReference type="ARBA" id="ARBA00022741"/>
    </source>
</evidence>
<evidence type="ECO:0000256" key="5">
    <source>
        <dbReference type="ARBA" id="ARBA00022840"/>
    </source>
</evidence>
<feature type="region of interest" description="Disordered" evidence="12">
    <location>
        <begin position="455"/>
        <end position="475"/>
    </location>
</feature>
<dbReference type="SMART" id="SM00448">
    <property type="entry name" value="REC"/>
    <property type="match status" value="1"/>
</dbReference>
<protein>
    <submittedName>
        <fullName evidence="15">Acetoacetate metabolism regulatory protein AtoC</fullName>
    </submittedName>
</protein>
<keyword evidence="9" id="KW-0010">Activator</keyword>
<feature type="domain" description="Sigma-54 factor interaction" evidence="13">
    <location>
        <begin position="143"/>
        <end position="372"/>
    </location>
</feature>
<keyword evidence="3 11" id="KW-0597">Phosphoprotein</keyword>
<dbReference type="Proteomes" id="UP000503640">
    <property type="component" value="Unassembled WGS sequence"/>
</dbReference>
<dbReference type="CDD" id="cd00009">
    <property type="entry name" value="AAA"/>
    <property type="match status" value="1"/>
</dbReference>
<dbReference type="GO" id="GO:0005737">
    <property type="term" value="C:cytoplasm"/>
    <property type="evidence" value="ECO:0007669"/>
    <property type="project" value="UniProtKB-SubCell"/>
</dbReference>
<reference evidence="16" key="1">
    <citation type="journal article" date="2020" name="Appl. Environ. Microbiol.">
        <title>Diazotrophic Anaeromyxobacter Isolates from Soils.</title>
        <authorList>
            <person name="Masuda Y."/>
            <person name="Yamanaka H."/>
            <person name="Xu Z.X."/>
            <person name="Shiratori Y."/>
            <person name="Aono T."/>
            <person name="Amachi S."/>
            <person name="Senoo K."/>
            <person name="Itoh H."/>
        </authorList>
    </citation>
    <scope>NUCLEOTIDE SEQUENCE [LARGE SCALE GENOMIC DNA]</scope>
    <source>
        <strain evidence="16">R267</strain>
    </source>
</reference>
<keyword evidence="16" id="KW-1185">Reference proteome</keyword>
<dbReference type="PROSITE" id="PS50045">
    <property type="entry name" value="SIGMA54_INTERACT_4"/>
    <property type="match status" value="1"/>
</dbReference>
<evidence type="ECO:0000256" key="11">
    <source>
        <dbReference type="PROSITE-ProRule" id="PRU00169"/>
    </source>
</evidence>
<evidence type="ECO:0000256" key="10">
    <source>
        <dbReference type="ARBA" id="ARBA00023163"/>
    </source>
</evidence>
<dbReference type="RefSeq" id="WP_176064710.1">
    <property type="nucleotide sequence ID" value="NZ_BJTG01000004.1"/>
</dbReference>
<dbReference type="Gene3D" id="1.10.8.60">
    <property type="match status" value="1"/>
</dbReference>
<keyword evidence="2" id="KW-0963">Cytoplasm</keyword>
<dbReference type="PROSITE" id="PS00675">
    <property type="entry name" value="SIGMA54_INTERACT_1"/>
    <property type="match status" value="1"/>
</dbReference>
<keyword evidence="6" id="KW-0902">Two-component regulatory system</keyword>
<evidence type="ECO:0000256" key="3">
    <source>
        <dbReference type="ARBA" id="ARBA00022553"/>
    </source>
</evidence>
<dbReference type="SUPFAM" id="SSF52540">
    <property type="entry name" value="P-loop containing nucleoside triphosphate hydrolases"/>
    <property type="match status" value="1"/>
</dbReference>
<evidence type="ECO:0000256" key="9">
    <source>
        <dbReference type="ARBA" id="ARBA00023159"/>
    </source>
</evidence>
<dbReference type="Pfam" id="PF00158">
    <property type="entry name" value="Sigma54_activat"/>
    <property type="match status" value="1"/>
</dbReference>
<organism evidence="15 16">
    <name type="scientific">Anaeromyxobacter diazotrophicus</name>
    <dbReference type="NCBI Taxonomy" id="2590199"/>
    <lineage>
        <taxon>Bacteria</taxon>
        <taxon>Pseudomonadati</taxon>
        <taxon>Myxococcota</taxon>
        <taxon>Myxococcia</taxon>
        <taxon>Myxococcales</taxon>
        <taxon>Cystobacterineae</taxon>
        <taxon>Anaeromyxobacteraceae</taxon>
        <taxon>Anaeromyxobacter</taxon>
    </lineage>
</organism>
<dbReference type="EMBL" id="BJTG01000004">
    <property type="protein sequence ID" value="GEJ57239.1"/>
    <property type="molecule type" value="Genomic_DNA"/>
</dbReference>
<evidence type="ECO:0000259" key="13">
    <source>
        <dbReference type="PROSITE" id="PS50045"/>
    </source>
</evidence>
<gene>
    <name evidence="15" type="ORF">AMYX_19800</name>
</gene>
<keyword evidence="7" id="KW-0805">Transcription regulation</keyword>
<dbReference type="InterPro" id="IPR025662">
    <property type="entry name" value="Sigma_54_int_dom_ATP-bd_1"/>
</dbReference>
<evidence type="ECO:0000256" key="6">
    <source>
        <dbReference type="ARBA" id="ARBA00023012"/>
    </source>
</evidence>
<dbReference type="InterPro" id="IPR002197">
    <property type="entry name" value="HTH_Fis"/>
</dbReference>
<evidence type="ECO:0000256" key="8">
    <source>
        <dbReference type="ARBA" id="ARBA00023125"/>
    </source>
</evidence>
<dbReference type="InterPro" id="IPR058031">
    <property type="entry name" value="AAA_lid_NorR"/>
</dbReference>
<dbReference type="FunFam" id="1.10.8.60:FF:000014">
    <property type="entry name" value="DNA-binding transcriptional regulator NtrC"/>
    <property type="match status" value="1"/>
</dbReference>
<comment type="subcellular location">
    <subcellularLocation>
        <location evidence="1">Cytoplasm</location>
    </subcellularLocation>
</comment>
<dbReference type="PROSITE" id="PS50110">
    <property type="entry name" value="RESPONSE_REGULATORY"/>
    <property type="match status" value="1"/>
</dbReference>
<dbReference type="GO" id="GO:0005524">
    <property type="term" value="F:ATP binding"/>
    <property type="evidence" value="ECO:0007669"/>
    <property type="project" value="UniProtKB-KW"/>
</dbReference>
<dbReference type="InterPro" id="IPR027417">
    <property type="entry name" value="P-loop_NTPase"/>
</dbReference>
<comment type="caution">
    <text evidence="15">The sequence shown here is derived from an EMBL/GenBank/DDBJ whole genome shotgun (WGS) entry which is preliminary data.</text>
</comment>
<dbReference type="InterPro" id="IPR011006">
    <property type="entry name" value="CheY-like_superfamily"/>
</dbReference>
<dbReference type="FunFam" id="3.40.50.300:FF:000006">
    <property type="entry name" value="DNA-binding transcriptional regulator NtrC"/>
    <property type="match status" value="1"/>
</dbReference>
<keyword evidence="10" id="KW-0804">Transcription</keyword>
<keyword evidence="5" id="KW-0067">ATP-binding</keyword>
<dbReference type="InterPro" id="IPR003593">
    <property type="entry name" value="AAA+_ATPase"/>
</dbReference>
<dbReference type="GO" id="GO:0006355">
    <property type="term" value="P:regulation of DNA-templated transcription"/>
    <property type="evidence" value="ECO:0007669"/>
    <property type="project" value="InterPro"/>
</dbReference>
<dbReference type="PROSITE" id="PS00688">
    <property type="entry name" value="SIGMA54_INTERACT_3"/>
    <property type="match status" value="1"/>
</dbReference>
<evidence type="ECO:0000313" key="15">
    <source>
        <dbReference type="EMBL" id="GEJ57239.1"/>
    </source>
</evidence>
<dbReference type="FunFam" id="3.40.50.2300:FF:000018">
    <property type="entry name" value="DNA-binding transcriptional regulator NtrC"/>
    <property type="match status" value="1"/>
</dbReference>
<name>A0A7I9VM86_9BACT</name>
<dbReference type="Gene3D" id="3.40.50.300">
    <property type="entry name" value="P-loop containing nucleotide triphosphate hydrolases"/>
    <property type="match status" value="1"/>
</dbReference>
<dbReference type="InterPro" id="IPR025944">
    <property type="entry name" value="Sigma_54_int_dom_CS"/>
</dbReference>
<dbReference type="PRINTS" id="PR01590">
    <property type="entry name" value="HTHFIS"/>
</dbReference>
<dbReference type="AlphaFoldDB" id="A0A7I9VM86"/>
<dbReference type="GO" id="GO:0000160">
    <property type="term" value="P:phosphorelay signal transduction system"/>
    <property type="evidence" value="ECO:0007669"/>
    <property type="project" value="UniProtKB-KW"/>
</dbReference>
<dbReference type="SUPFAM" id="SSF52172">
    <property type="entry name" value="CheY-like"/>
    <property type="match status" value="1"/>
</dbReference>
<evidence type="ECO:0000313" key="16">
    <source>
        <dbReference type="Proteomes" id="UP000503640"/>
    </source>
</evidence>
<dbReference type="InterPro" id="IPR002078">
    <property type="entry name" value="Sigma_54_int"/>
</dbReference>
<dbReference type="InterPro" id="IPR001789">
    <property type="entry name" value="Sig_transdc_resp-reg_receiver"/>
</dbReference>
<dbReference type="PANTHER" id="PTHR32071">
    <property type="entry name" value="TRANSCRIPTIONAL REGULATORY PROTEIN"/>
    <property type="match status" value="1"/>
</dbReference>
<evidence type="ECO:0000259" key="14">
    <source>
        <dbReference type="PROSITE" id="PS50110"/>
    </source>
</evidence>
<dbReference type="Gene3D" id="1.10.10.60">
    <property type="entry name" value="Homeodomain-like"/>
    <property type="match status" value="1"/>
</dbReference>
<dbReference type="InterPro" id="IPR009057">
    <property type="entry name" value="Homeodomain-like_sf"/>
</dbReference>
<keyword evidence="8" id="KW-0238">DNA-binding</keyword>
<dbReference type="Pfam" id="PF25601">
    <property type="entry name" value="AAA_lid_14"/>
    <property type="match status" value="1"/>
</dbReference>
<feature type="modified residue" description="4-aspartylphosphate" evidence="11">
    <location>
        <position position="53"/>
    </location>
</feature>
<dbReference type="GO" id="GO:0043565">
    <property type="term" value="F:sequence-specific DNA binding"/>
    <property type="evidence" value="ECO:0007669"/>
    <property type="project" value="InterPro"/>
</dbReference>
<dbReference type="SUPFAM" id="SSF46689">
    <property type="entry name" value="Homeodomain-like"/>
    <property type="match status" value="1"/>
</dbReference>
<keyword evidence="4" id="KW-0547">Nucleotide-binding</keyword>
<sequence length="475" mass="52855">MKYRLLIVDDETDSRDALAELAGRWGYEVQTAADGTEALRRAIEWHPDVILTDLVMPNMDGLWLLRALRAELPDCPVVLLTGRGTVQTAVQAIKEGAYDFIEKPLEISRLRVVLDRALEKKETMREVQLLRRRLAALAPGTDMIGSGPAMQRVFELVKKVAPANASVVLTGESGTGKEVVARAVHSLSLRKDKAFVALNCGAIPATLIESELFGYERGAFTGADQRRLGNFELAHGGTLFLDEIGELPIEMQGKFLRVLEERKVRRLGGKSEVEVDVRVLCATNRDLKEEIKRGRFREDLYFRLHVFTIHLPPLKERREDVPLLVQHFIEKFNGETGKHVQGVTPGAMNVLQGYAWPGNIRELRNTVERAMILTDGDVIDEEHLPPDMRPSRPEAAMLRVPLGIQLREVEKEYILSSLQRNGGNKARTAELLGISEKTLYNKLNRYAAIARDRVGEGTPVADEPPAAPAGAVAKS</sequence>